<dbReference type="AlphaFoldDB" id="A0AAN9VDN6"/>
<sequence>MRTSGRHLLLLLVLQALSLRGASAGAARTGRARSRLQDGDDALGSPGELAWQAWLLMDGAATAEAGGPRRITPKSVFIAPAFAPQTLPPCADGHKRDAAGRCVQVVHINRDAQLSFLLQRLNALHARPAPGRLPLPLPARVQDAAGPFKVPLRVPLPTSSTTTTTSSTTAAADPSPATEPAPAPSTEEPPQVSVVMADMSKRSSGEQAEASSEPAKPLITVWTVENDTLHKSQDVDGEGAALSVELPAASTAEAVEGGEEEEGPKTSEVSPPLADVPEDALPMLVISPGTAAPDNATTPTPAPSNGTAQGEGSGEASDAAGVADDDDGGEATQPEDGPGDAPPEESEDEDDDGGETGSADVMEHIEVVPISENSRHNLPIMGEDQDQDTSFSQAGGAASGFSGMFRPIPLEVIRSSPTRDEAPPAPQSLHVRFPSESGERDEPHTVHFFKGNYIKFPTEHAYRYKHRPVTEEFSDAKQTFWWIPSGWRIEQQRHQQPASQDFWPRTSFSEDPSLFSQYNPSYHSPLPYQQRQAQYDPQWSSMRRQMTS</sequence>
<keyword evidence="5" id="KW-1185">Reference proteome</keyword>
<gene>
    <name evidence="4" type="ORF">R5R35_002833</name>
</gene>
<dbReference type="EMBL" id="JAZDUA010000742">
    <property type="protein sequence ID" value="KAK7789511.1"/>
    <property type="molecule type" value="Genomic_DNA"/>
</dbReference>
<accession>A0AAN9VDN6</accession>
<feature type="chain" id="PRO_5042859165" description="Folded gastrulation N-terminal domain-containing protein" evidence="2">
    <location>
        <begin position="25"/>
        <end position="548"/>
    </location>
</feature>
<dbReference type="InterPro" id="IPR031761">
    <property type="entry name" value="FOG_N"/>
</dbReference>
<feature type="signal peptide" evidence="2">
    <location>
        <begin position="1"/>
        <end position="24"/>
    </location>
</feature>
<protein>
    <recommendedName>
        <fullName evidence="3">Folded gastrulation N-terminal domain-containing protein</fullName>
    </recommendedName>
</protein>
<feature type="region of interest" description="Disordered" evidence="1">
    <location>
        <begin position="150"/>
        <end position="218"/>
    </location>
</feature>
<keyword evidence="2" id="KW-0732">Signal</keyword>
<organism evidence="4 5">
    <name type="scientific">Gryllus longicercus</name>
    <dbReference type="NCBI Taxonomy" id="2509291"/>
    <lineage>
        <taxon>Eukaryota</taxon>
        <taxon>Metazoa</taxon>
        <taxon>Ecdysozoa</taxon>
        <taxon>Arthropoda</taxon>
        <taxon>Hexapoda</taxon>
        <taxon>Insecta</taxon>
        <taxon>Pterygota</taxon>
        <taxon>Neoptera</taxon>
        <taxon>Polyneoptera</taxon>
        <taxon>Orthoptera</taxon>
        <taxon>Ensifera</taxon>
        <taxon>Gryllidea</taxon>
        <taxon>Grylloidea</taxon>
        <taxon>Gryllidae</taxon>
        <taxon>Gryllinae</taxon>
        <taxon>Gryllus</taxon>
    </lineage>
</organism>
<name>A0AAN9VDN6_9ORTH</name>
<feature type="region of interest" description="Disordered" evidence="1">
    <location>
        <begin position="381"/>
        <end position="403"/>
    </location>
</feature>
<feature type="region of interest" description="Disordered" evidence="1">
    <location>
        <begin position="514"/>
        <end position="548"/>
    </location>
</feature>
<dbReference type="Pfam" id="PF15888">
    <property type="entry name" value="FOG_N"/>
    <property type="match status" value="1"/>
</dbReference>
<comment type="caution">
    <text evidence="4">The sequence shown here is derived from an EMBL/GenBank/DDBJ whole genome shotgun (WGS) entry which is preliminary data.</text>
</comment>
<proteinExistence type="predicted"/>
<feature type="region of interest" description="Disordered" evidence="1">
    <location>
        <begin position="416"/>
        <end position="443"/>
    </location>
</feature>
<evidence type="ECO:0000313" key="4">
    <source>
        <dbReference type="EMBL" id="KAK7789511.1"/>
    </source>
</evidence>
<evidence type="ECO:0000256" key="2">
    <source>
        <dbReference type="SAM" id="SignalP"/>
    </source>
</evidence>
<feature type="compositionally biased region" description="Low complexity" evidence="1">
    <location>
        <begin position="390"/>
        <end position="403"/>
    </location>
</feature>
<feature type="compositionally biased region" description="Acidic residues" evidence="1">
    <location>
        <begin position="342"/>
        <end position="354"/>
    </location>
</feature>
<feature type="domain" description="Folded gastrulation N-terminal" evidence="3">
    <location>
        <begin position="71"/>
        <end position="169"/>
    </location>
</feature>
<evidence type="ECO:0000256" key="1">
    <source>
        <dbReference type="SAM" id="MobiDB-lite"/>
    </source>
</evidence>
<feature type="region of interest" description="Disordered" evidence="1">
    <location>
        <begin position="231"/>
        <end position="358"/>
    </location>
</feature>
<reference evidence="4 5" key="1">
    <citation type="submission" date="2024-03" db="EMBL/GenBank/DDBJ databases">
        <title>The genome assembly and annotation of the cricket Gryllus longicercus Weissman &amp; Gray.</title>
        <authorList>
            <person name="Szrajer S."/>
            <person name="Gray D."/>
            <person name="Ylla G."/>
        </authorList>
    </citation>
    <scope>NUCLEOTIDE SEQUENCE [LARGE SCALE GENOMIC DNA]</scope>
    <source>
        <strain evidence="4">DAG 2021-001</strain>
        <tissue evidence="4">Whole body minus gut</tissue>
    </source>
</reference>
<dbReference type="Proteomes" id="UP001378592">
    <property type="component" value="Unassembled WGS sequence"/>
</dbReference>
<feature type="compositionally biased region" description="Low complexity" evidence="1">
    <location>
        <begin position="288"/>
        <end position="322"/>
    </location>
</feature>
<evidence type="ECO:0000313" key="5">
    <source>
        <dbReference type="Proteomes" id="UP001378592"/>
    </source>
</evidence>
<evidence type="ECO:0000259" key="3">
    <source>
        <dbReference type="Pfam" id="PF15888"/>
    </source>
</evidence>
<feature type="compositionally biased region" description="Low complexity" evidence="1">
    <location>
        <begin position="157"/>
        <end position="176"/>
    </location>
</feature>